<dbReference type="Pfam" id="PF08281">
    <property type="entry name" value="Sigma70_r4_2"/>
    <property type="match status" value="1"/>
</dbReference>
<feature type="domain" description="HTH luxR-type" evidence="5">
    <location>
        <begin position="134"/>
        <end position="161"/>
    </location>
</feature>
<sequence>MHSALTPDLLGTFLSLRKRLLSTISRLVHSHAIAEDLAQDTFVRLWERRATPIDPGHLQNYVLRTGRNLAIDFRRRERIAPFVHGIEHLDFIADHTPSPEDAAIGKQKLLTLSAAIEALPPRARQVFVMARIDGLTYVEIGKKLGISPKTVFSHMVSALEKLDSSCLADSRE</sequence>
<dbReference type="InterPro" id="IPR007627">
    <property type="entry name" value="RNA_pol_sigma70_r2"/>
</dbReference>
<name>A0A6A8A706_9HYPH</name>
<dbReference type="InterPro" id="IPR013324">
    <property type="entry name" value="RNA_pol_sigma_r3/r4-like"/>
</dbReference>
<evidence type="ECO:0000256" key="2">
    <source>
        <dbReference type="ARBA" id="ARBA00023015"/>
    </source>
</evidence>
<gene>
    <name evidence="6" type="ORF">GAO09_03100</name>
</gene>
<reference evidence="6 7" key="1">
    <citation type="submission" date="2019-11" db="EMBL/GenBank/DDBJ databases">
        <title>Genome analysis of Rhizobacterium cereale a novel genus and species isolated from maize roots in North Spain.</title>
        <authorList>
            <person name="Menendez E."/>
            <person name="Flores-Felix J.D."/>
            <person name="Ramirez-Bahena M.-H."/>
            <person name="Igual J.M."/>
            <person name="Garcia-Fraile P."/>
            <person name="Peix A."/>
            <person name="Velazquez E."/>
        </authorList>
    </citation>
    <scope>NUCLEOTIDE SEQUENCE [LARGE SCALE GENOMIC DNA]</scope>
    <source>
        <strain evidence="6 7">RZME27</strain>
    </source>
</reference>
<evidence type="ECO:0000256" key="3">
    <source>
        <dbReference type="ARBA" id="ARBA00023082"/>
    </source>
</evidence>
<keyword evidence="2" id="KW-0805">Transcription regulation</keyword>
<proteinExistence type="inferred from homology"/>
<dbReference type="InterPro" id="IPR013325">
    <property type="entry name" value="RNA_pol_sigma_r2"/>
</dbReference>
<keyword evidence="4" id="KW-0804">Transcription</keyword>
<accession>A0A6A8A706</accession>
<dbReference type="Proteomes" id="UP000435138">
    <property type="component" value="Unassembled WGS sequence"/>
</dbReference>
<dbReference type="NCBIfam" id="TIGR02937">
    <property type="entry name" value="sigma70-ECF"/>
    <property type="match status" value="1"/>
</dbReference>
<dbReference type="Gene3D" id="1.10.1740.10">
    <property type="match status" value="1"/>
</dbReference>
<dbReference type="RefSeq" id="WP_153352715.1">
    <property type="nucleotide sequence ID" value="NZ_JAYKOO010000002.1"/>
</dbReference>
<dbReference type="GO" id="GO:0016987">
    <property type="term" value="F:sigma factor activity"/>
    <property type="evidence" value="ECO:0007669"/>
    <property type="project" value="UniProtKB-KW"/>
</dbReference>
<dbReference type="InterPro" id="IPR014284">
    <property type="entry name" value="RNA_pol_sigma-70_dom"/>
</dbReference>
<dbReference type="GO" id="GO:0003677">
    <property type="term" value="F:DNA binding"/>
    <property type="evidence" value="ECO:0007669"/>
    <property type="project" value="InterPro"/>
</dbReference>
<dbReference type="EMBL" id="WIXI01000022">
    <property type="protein sequence ID" value="MQY45056.1"/>
    <property type="molecule type" value="Genomic_DNA"/>
</dbReference>
<protein>
    <submittedName>
        <fullName evidence="6">Sigma-70 family RNA polymerase sigma factor</fullName>
    </submittedName>
</protein>
<dbReference type="Gene3D" id="1.10.10.10">
    <property type="entry name" value="Winged helix-like DNA-binding domain superfamily/Winged helix DNA-binding domain"/>
    <property type="match status" value="1"/>
</dbReference>
<organism evidence="6 7">
    <name type="scientific">Endobacterium cereale</name>
    <dbReference type="NCBI Taxonomy" id="2663029"/>
    <lineage>
        <taxon>Bacteria</taxon>
        <taxon>Pseudomonadati</taxon>
        <taxon>Pseudomonadota</taxon>
        <taxon>Alphaproteobacteria</taxon>
        <taxon>Hyphomicrobiales</taxon>
        <taxon>Rhizobiaceae</taxon>
        <taxon>Endobacterium</taxon>
    </lineage>
</organism>
<dbReference type="SUPFAM" id="SSF88659">
    <property type="entry name" value="Sigma3 and sigma4 domains of RNA polymerase sigma factors"/>
    <property type="match status" value="1"/>
</dbReference>
<keyword evidence="7" id="KW-1185">Reference proteome</keyword>
<dbReference type="PROSITE" id="PS00622">
    <property type="entry name" value="HTH_LUXR_1"/>
    <property type="match status" value="1"/>
</dbReference>
<evidence type="ECO:0000256" key="1">
    <source>
        <dbReference type="ARBA" id="ARBA00010641"/>
    </source>
</evidence>
<dbReference type="GO" id="GO:0006352">
    <property type="term" value="P:DNA-templated transcription initiation"/>
    <property type="evidence" value="ECO:0007669"/>
    <property type="project" value="InterPro"/>
</dbReference>
<dbReference type="Pfam" id="PF04542">
    <property type="entry name" value="Sigma70_r2"/>
    <property type="match status" value="1"/>
</dbReference>
<dbReference type="InterPro" id="IPR039425">
    <property type="entry name" value="RNA_pol_sigma-70-like"/>
</dbReference>
<dbReference type="PANTHER" id="PTHR43133">
    <property type="entry name" value="RNA POLYMERASE ECF-TYPE SIGMA FACTO"/>
    <property type="match status" value="1"/>
</dbReference>
<evidence type="ECO:0000259" key="5">
    <source>
        <dbReference type="PROSITE" id="PS00622"/>
    </source>
</evidence>
<evidence type="ECO:0000313" key="6">
    <source>
        <dbReference type="EMBL" id="MQY45056.1"/>
    </source>
</evidence>
<dbReference type="InterPro" id="IPR036388">
    <property type="entry name" value="WH-like_DNA-bd_sf"/>
</dbReference>
<dbReference type="SUPFAM" id="SSF88946">
    <property type="entry name" value="Sigma2 domain of RNA polymerase sigma factors"/>
    <property type="match status" value="1"/>
</dbReference>
<evidence type="ECO:0000313" key="7">
    <source>
        <dbReference type="Proteomes" id="UP000435138"/>
    </source>
</evidence>
<keyword evidence="3" id="KW-0731">Sigma factor</keyword>
<dbReference type="InterPro" id="IPR013249">
    <property type="entry name" value="RNA_pol_sigma70_r4_t2"/>
</dbReference>
<comment type="similarity">
    <text evidence="1">Belongs to the sigma-70 factor family. ECF subfamily.</text>
</comment>
<comment type="caution">
    <text evidence="6">The sequence shown here is derived from an EMBL/GenBank/DDBJ whole genome shotgun (WGS) entry which is preliminary data.</text>
</comment>
<dbReference type="AlphaFoldDB" id="A0A6A8A706"/>
<dbReference type="PANTHER" id="PTHR43133:SF63">
    <property type="entry name" value="RNA POLYMERASE SIGMA FACTOR FECI-RELATED"/>
    <property type="match status" value="1"/>
</dbReference>
<dbReference type="InterPro" id="IPR000792">
    <property type="entry name" value="Tscrpt_reg_LuxR_C"/>
</dbReference>
<dbReference type="CDD" id="cd06171">
    <property type="entry name" value="Sigma70_r4"/>
    <property type="match status" value="1"/>
</dbReference>
<evidence type="ECO:0000256" key="4">
    <source>
        <dbReference type="ARBA" id="ARBA00023163"/>
    </source>
</evidence>